<evidence type="ECO:0000256" key="8">
    <source>
        <dbReference type="SAM" id="MobiDB-lite"/>
    </source>
</evidence>
<evidence type="ECO:0000256" key="2">
    <source>
        <dbReference type="ARBA" id="ARBA00022946"/>
    </source>
</evidence>
<proteinExistence type="inferred from homology"/>
<sequence>MAAIGCVFRGLLKNSVKTANVCLRSAPKPAVLFSSNTGGASEQELCKGINYLKEGSDPPLLPDSEYPEWLWNILDDDKKLSVGDQSFDINNITHRRRQRKAQRRQENAMRKQNK</sequence>
<protein>
    <recommendedName>
        <fullName evidence="7">Large ribosomal subunit protein mL54</fullName>
    </recommendedName>
</protein>
<evidence type="ECO:0000256" key="4">
    <source>
        <dbReference type="ARBA" id="ARBA00023128"/>
    </source>
</evidence>
<evidence type="ECO:0000256" key="1">
    <source>
        <dbReference type="ARBA" id="ARBA00004173"/>
    </source>
</evidence>
<feature type="compositionally biased region" description="Basic and acidic residues" evidence="8">
    <location>
        <begin position="103"/>
        <end position="114"/>
    </location>
</feature>
<keyword evidence="2" id="KW-0809">Transit peptide</keyword>
<evidence type="ECO:0000256" key="3">
    <source>
        <dbReference type="ARBA" id="ARBA00022980"/>
    </source>
</evidence>
<name>A0ABN8LG98_9CNID</name>
<dbReference type="InterPro" id="IPR013870">
    <property type="entry name" value="Ribosomal_mL54"/>
</dbReference>
<comment type="subcellular location">
    <subcellularLocation>
        <location evidence="1">Mitochondrion</location>
    </subcellularLocation>
</comment>
<evidence type="ECO:0000313" key="10">
    <source>
        <dbReference type="Proteomes" id="UP001159427"/>
    </source>
</evidence>
<dbReference type="PANTHER" id="PTHR28595:SF1">
    <property type="entry name" value="LARGE RIBOSOMAL SUBUNIT PROTEIN ML54"/>
    <property type="match status" value="1"/>
</dbReference>
<evidence type="ECO:0000256" key="5">
    <source>
        <dbReference type="ARBA" id="ARBA00023274"/>
    </source>
</evidence>
<accession>A0ABN8LG98</accession>
<dbReference type="EMBL" id="CALNXI010000012">
    <property type="protein sequence ID" value="CAH3014639.1"/>
    <property type="molecule type" value="Genomic_DNA"/>
</dbReference>
<feature type="compositionally biased region" description="Basic residues" evidence="8">
    <location>
        <begin position="93"/>
        <end position="102"/>
    </location>
</feature>
<evidence type="ECO:0000256" key="6">
    <source>
        <dbReference type="ARBA" id="ARBA00033752"/>
    </source>
</evidence>
<reference evidence="9 10" key="1">
    <citation type="submission" date="2022-05" db="EMBL/GenBank/DDBJ databases">
        <authorList>
            <consortium name="Genoscope - CEA"/>
            <person name="William W."/>
        </authorList>
    </citation>
    <scope>NUCLEOTIDE SEQUENCE [LARGE SCALE GENOMIC DNA]</scope>
</reference>
<dbReference type="Proteomes" id="UP001159427">
    <property type="component" value="Unassembled WGS sequence"/>
</dbReference>
<comment type="similarity">
    <text evidence="6">Belongs to the mitochondrion-specific ribosomal protein mL54 family.</text>
</comment>
<keyword evidence="3" id="KW-0689">Ribosomal protein</keyword>
<dbReference type="Pfam" id="PF08561">
    <property type="entry name" value="Ribosomal_L37"/>
    <property type="match status" value="1"/>
</dbReference>
<dbReference type="PANTHER" id="PTHR28595">
    <property type="entry name" value="39S RIBOSOMAL PROTEIN L54, MITOCHONDRIAL"/>
    <property type="match status" value="1"/>
</dbReference>
<gene>
    <name evidence="9" type="ORF">PEVE_00003313</name>
</gene>
<evidence type="ECO:0000313" key="9">
    <source>
        <dbReference type="EMBL" id="CAH3014639.1"/>
    </source>
</evidence>
<keyword evidence="10" id="KW-1185">Reference proteome</keyword>
<keyword evidence="5" id="KW-0687">Ribonucleoprotein</keyword>
<comment type="caution">
    <text evidence="9">The sequence shown here is derived from an EMBL/GenBank/DDBJ whole genome shotgun (WGS) entry which is preliminary data.</text>
</comment>
<feature type="region of interest" description="Disordered" evidence="8">
    <location>
        <begin position="91"/>
        <end position="114"/>
    </location>
</feature>
<evidence type="ECO:0000256" key="7">
    <source>
        <dbReference type="ARBA" id="ARBA00035179"/>
    </source>
</evidence>
<keyword evidence="4" id="KW-0496">Mitochondrion</keyword>
<organism evidence="9 10">
    <name type="scientific">Porites evermanni</name>
    <dbReference type="NCBI Taxonomy" id="104178"/>
    <lineage>
        <taxon>Eukaryota</taxon>
        <taxon>Metazoa</taxon>
        <taxon>Cnidaria</taxon>
        <taxon>Anthozoa</taxon>
        <taxon>Hexacorallia</taxon>
        <taxon>Scleractinia</taxon>
        <taxon>Fungiina</taxon>
        <taxon>Poritidae</taxon>
        <taxon>Porites</taxon>
    </lineage>
</organism>